<sequence>MGCLFLMLSMVNVIEIRLGTLPCSNKSTVHAIKALIILVTSILIVYISTAMYEFLH</sequence>
<comment type="caution">
    <text evidence="2">The sequence shown here is derived from an EMBL/GenBank/DDBJ whole genome shotgun (WGS) entry which is preliminary data.</text>
</comment>
<gene>
    <name evidence="2" type="ORF">HYC85_013951</name>
</gene>
<feature type="transmembrane region" description="Helical" evidence="1">
    <location>
        <begin position="35"/>
        <end position="55"/>
    </location>
</feature>
<dbReference type="Proteomes" id="UP000593564">
    <property type="component" value="Unassembled WGS sequence"/>
</dbReference>
<keyword evidence="1" id="KW-1133">Transmembrane helix</keyword>
<reference evidence="2 3" key="2">
    <citation type="submission" date="2020-07" db="EMBL/GenBank/DDBJ databases">
        <title>Genome assembly of wild tea tree DASZ reveals pedigree and selection history of tea varieties.</title>
        <authorList>
            <person name="Zhang W."/>
        </authorList>
    </citation>
    <scope>NUCLEOTIDE SEQUENCE [LARGE SCALE GENOMIC DNA]</scope>
    <source>
        <strain evidence="3">cv. G240</strain>
        <tissue evidence="2">Leaf</tissue>
    </source>
</reference>
<dbReference type="AlphaFoldDB" id="A0A7J7H812"/>
<evidence type="ECO:0000313" key="3">
    <source>
        <dbReference type="Proteomes" id="UP000593564"/>
    </source>
</evidence>
<keyword evidence="1" id="KW-0812">Transmembrane</keyword>
<dbReference type="PANTHER" id="PTHR33430:SF6">
    <property type="entry name" value="MATERNAL EFFECT EMBRYO ARREST PROTEIN"/>
    <property type="match status" value="1"/>
</dbReference>
<reference evidence="3" key="1">
    <citation type="journal article" date="2020" name="Nat. Commun.">
        <title>Genome assembly of wild tea tree DASZ reveals pedigree and selection history of tea varieties.</title>
        <authorList>
            <person name="Zhang W."/>
            <person name="Zhang Y."/>
            <person name="Qiu H."/>
            <person name="Guo Y."/>
            <person name="Wan H."/>
            <person name="Zhang X."/>
            <person name="Scossa F."/>
            <person name="Alseekh S."/>
            <person name="Zhang Q."/>
            <person name="Wang P."/>
            <person name="Xu L."/>
            <person name="Schmidt M.H."/>
            <person name="Jia X."/>
            <person name="Li D."/>
            <person name="Zhu A."/>
            <person name="Guo F."/>
            <person name="Chen W."/>
            <person name="Ni D."/>
            <person name="Usadel B."/>
            <person name="Fernie A.R."/>
            <person name="Wen W."/>
        </authorList>
    </citation>
    <scope>NUCLEOTIDE SEQUENCE [LARGE SCALE GENOMIC DNA]</scope>
    <source>
        <strain evidence="3">cv. G240</strain>
    </source>
</reference>
<organism evidence="2 3">
    <name type="scientific">Camellia sinensis</name>
    <name type="common">Tea plant</name>
    <name type="synonym">Thea sinensis</name>
    <dbReference type="NCBI Taxonomy" id="4442"/>
    <lineage>
        <taxon>Eukaryota</taxon>
        <taxon>Viridiplantae</taxon>
        <taxon>Streptophyta</taxon>
        <taxon>Embryophyta</taxon>
        <taxon>Tracheophyta</taxon>
        <taxon>Spermatophyta</taxon>
        <taxon>Magnoliopsida</taxon>
        <taxon>eudicotyledons</taxon>
        <taxon>Gunneridae</taxon>
        <taxon>Pentapetalae</taxon>
        <taxon>asterids</taxon>
        <taxon>Ericales</taxon>
        <taxon>Theaceae</taxon>
        <taxon>Camellia</taxon>
    </lineage>
</organism>
<dbReference type="PANTHER" id="PTHR33430">
    <property type="entry name" value="MATERNAL EFFECT EMBRYO ARREST PROTEIN"/>
    <property type="match status" value="1"/>
</dbReference>
<keyword evidence="1" id="KW-0472">Membrane</keyword>
<evidence type="ECO:0000313" key="2">
    <source>
        <dbReference type="EMBL" id="KAF5947994.1"/>
    </source>
</evidence>
<proteinExistence type="predicted"/>
<evidence type="ECO:0000256" key="1">
    <source>
        <dbReference type="SAM" id="Phobius"/>
    </source>
</evidence>
<name>A0A7J7H812_CAMSI</name>
<keyword evidence="3" id="KW-1185">Reference proteome</keyword>
<protein>
    <submittedName>
        <fullName evidence="2">Uncharacterized protein</fullName>
    </submittedName>
</protein>
<accession>A0A7J7H812</accession>
<dbReference type="EMBL" id="JACBKZ010000006">
    <property type="protein sequence ID" value="KAF5947994.1"/>
    <property type="molecule type" value="Genomic_DNA"/>
</dbReference>